<evidence type="ECO:0000313" key="2">
    <source>
        <dbReference type="Proteomes" id="UP001178507"/>
    </source>
</evidence>
<dbReference type="InterPro" id="IPR001611">
    <property type="entry name" value="Leu-rich_rpt"/>
</dbReference>
<sequence length="231" mass="24827">DFWRRSAQLLPLFRGNPPRQLSLKSAENAAAGFLEVLADMGWELEGLTLELPNAAALAPLCRCNFSSLRLLALTSPETDMSLLQNLRMPQLTFLDLSRNSLSQEDAAVVAELLDALPLQTLLLGGNGLGPAGLGVLGPALARLKNLERLEVSQNGLGTTGLEMLPLTLALKSLSLRSNWLGPTELEGLLNLLRSMSSSLTFLDLAHLDVLEILRKGGCGPSSALFDVEWGM</sequence>
<accession>A0AA36HX73</accession>
<reference evidence="1" key="1">
    <citation type="submission" date="2023-08" db="EMBL/GenBank/DDBJ databases">
        <authorList>
            <person name="Chen Y."/>
            <person name="Shah S."/>
            <person name="Dougan E. K."/>
            <person name="Thang M."/>
            <person name="Chan C."/>
        </authorList>
    </citation>
    <scope>NUCLEOTIDE SEQUENCE</scope>
</reference>
<gene>
    <name evidence="1" type="ORF">EVOR1521_LOCUS5494</name>
</gene>
<keyword evidence="2" id="KW-1185">Reference proteome</keyword>
<organism evidence="1 2">
    <name type="scientific">Effrenium voratum</name>
    <dbReference type="NCBI Taxonomy" id="2562239"/>
    <lineage>
        <taxon>Eukaryota</taxon>
        <taxon>Sar</taxon>
        <taxon>Alveolata</taxon>
        <taxon>Dinophyceae</taxon>
        <taxon>Suessiales</taxon>
        <taxon>Symbiodiniaceae</taxon>
        <taxon>Effrenium</taxon>
    </lineage>
</organism>
<name>A0AA36HX73_9DINO</name>
<dbReference type="EMBL" id="CAUJNA010000391">
    <property type="protein sequence ID" value="CAJ1376420.1"/>
    <property type="molecule type" value="Genomic_DNA"/>
</dbReference>
<dbReference type="Gene3D" id="3.80.10.10">
    <property type="entry name" value="Ribonuclease Inhibitor"/>
    <property type="match status" value="1"/>
</dbReference>
<proteinExistence type="predicted"/>
<dbReference type="Proteomes" id="UP001178507">
    <property type="component" value="Unassembled WGS sequence"/>
</dbReference>
<evidence type="ECO:0000313" key="1">
    <source>
        <dbReference type="EMBL" id="CAJ1376420.1"/>
    </source>
</evidence>
<dbReference type="Pfam" id="PF00560">
    <property type="entry name" value="LRR_1"/>
    <property type="match status" value="1"/>
</dbReference>
<feature type="non-terminal residue" evidence="1">
    <location>
        <position position="231"/>
    </location>
</feature>
<dbReference type="SMART" id="SM00368">
    <property type="entry name" value="LRR_RI"/>
    <property type="match status" value="3"/>
</dbReference>
<dbReference type="AlphaFoldDB" id="A0AA36HX73"/>
<dbReference type="InterPro" id="IPR032675">
    <property type="entry name" value="LRR_dom_sf"/>
</dbReference>
<protein>
    <submittedName>
        <fullName evidence="1">Uncharacterized protein</fullName>
    </submittedName>
</protein>
<comment type="caution">
    <text evidence="1">The sequence shown here is derived from an EMBL/GenBank/DDBJ whole genome shotgun (WGS) entry which is preliminary data.</text>
</comment>
<dbReference type="SUPFAM" id="SSF52047">
    <property type="entry name" value="RNI-like"/>
    <property type="match status" value="1"/>
</dbReference>
<dbReference type="Pfam" id="PF13516">
    <property type="entry name" value="LRR_6"/>
    <property type="match status" value="1"/>
</dbReference>